<reference evidence="3" key="1">
    <citation type="submission" date="2019-07" db="EMBL/GenBank/DDBJ databases">
        <title>De Novo Assembly of kiwifruit Actinidia rufa.</title>
        <authorList>
            <person name="Sugita-Konishi S."/>
            <person name="Sato K."/>
            <person name="Mori E."/>
            <person name="Abe Y."/>
            <person name="Kisaki G."/>
            <person name="Hamano K."/>
            <person name="Suezawa K."/>
            <person name="Otani M."/>
            <person name="Fukuda T."/>
            <person name="Manabe T."/>
            <person name="Gomi K."/>
            <person name="Tabuchi M."/>
            <person name="Akimitsu K."/>
            <person name="Kataoka I."/>
        </authorList>
    </citation>
    <scope>NUCLEOTIDE SEQUENCE [LARGE SCALE GENOMIC DNA]</scope>
    <source>
        <strain evidence="3">cv. Fuchu</strain>
    </source>
</reference>
<sequence>MAIKTQVLADFIAEFTYDVTLNSEMKLPEEYDKEGGINRWSLFVDRSSNQHGYGVELILQTPLGEQVEYAIRIRFNATNNEVEHEALLASLRVGTELTVESLDIYNDSQLVVNQVQGHYLTKDLYMIAYLDKVKAMSIKIKDFKICQILKEKNKQVDALANLTSAFDFISESFHLEFLPNPNIDVAKNIFQATTNKTWMDDIITYLKDGELSFDKL</sequence>
<dbReference type="Gene3D" id="3.30.420.10">
    <property type="entry name" value="Ribonuclease H-like superfamily/Ribonuclease H"/>
    <property type="match status" value="1"/>
</dbReference>
<dbReference type="GO" id="GO:0003676">
    <property type="term" value="F:nucleic acid binding"/>
    <property type="evidence" value="ECO:0007669"/>
    <property type="project" value="InterPro"/>
</dbReference>
<dbReference type="InterPro" id="IPR002156">
    <property type="entry name" value="RNaseH_domain"/>
</dbReference>
<dbReference type="AlphaFoldDB" id="A0A7J0DEN4"/>
<dbReference type="InterPro" id="IPR012337">
    <property type="entry name" value="RNaseH-like_sf"/>
</dbReference>
<dbReference type="OrthoDB" id="1938451at2759"/>
<feature type="domain" description="RNase H type-1" evidence="1">
    <location>
        <begin position="70"/>
        <end position="162"/>
    </location>
</feature>
<accession>A0A7J0DEN4</accession>
<evidence type="ECO:0000259" key="1">
    <source>
        <dbReference type="Pfam" id="PF13456"/>
    </source>
</evidence>
<name>A0A7J0DEN4_9ERIC</name>
<gene>
    <name evidence="2" type="ORF">Acr_00g0025320</name>
</gene>
<organism evidence="2 3">
    <name type="scientific">Actinidia rufa</name>
    <dbReference type="NCBI Taxonomy" id="165716"/>
    <lineage>
        <taxon>Eukaryota</taxon>
        <taxon>Viridiplantae</taxon>
        <taxon>Streptophyta</taxon>
        <taxon>Embryophyta</taxon>
        <taxon>Tracheophyta</taxon>
        <taxon>Spermatophyta</taxon>
        <taxon>Magnoliopsida</taxon>
        <taxon>eudicotyledons</taxon>
        <taxon>Gunneridae</taxon>
        <taxon>Pentapetalae</taxon>
        <taxon>asterids</taxon>
        <taxon>Ericales</taxon>
        <taxon>Actinidiaceae</taxon>
        <taxon>Actinidia</taxon>
    </lineage>
</organism>
<dbReference type="PANTHER" id="PTHR48475">
    <property type="entry name" value="RIBONUCLEASE H"/>
    <property type="match status" value="1"/>
</dbReference>
<dbReference type="Proteomes" id="UP000585474">
    <property type="component" value="Unassembled WGS sequence"/>
</dbReference>
<protein>
    <recommendedName>
        <fullName evidence="1">RNase H type-1 domain-containing protein</fullName>
    </recommendedName>
</protein>
<comment type="caution">
    <text evidence="2">The sequence shown here is derived from an EMBL/GenBank/DDBJ whole genome shotgun (WGS) entry which is preliminary data.</text>
</comment>
<dbReference type="CDD" id="cd09279">
    <property type="entry name" value="RNase_HI_like"/>
    <property type="match status" value="1"/>
</dbReference>
<evidence type="ECO:0000313" key="3">
    <source>
        <dbReference type="Proteomes" id="UP000585474"/>
    </source>
</evidence>
<dbReference type="EMBL" id="BJWL01000174">
    <property type="protein sequence ID" value="GFS32916.1"/>
    <property type="molecule type" value="Genomic_DNA"/>
</dbReference>
<dbReference type="SUPFAM" id="SSF53098">
    <property type="entry name" value="Ribonuclease H-like"/>
    <property type="match status" value="1"/>
</dbReference>
<evidence type="ECO:0000313" key="2">
    <source>
        <dbReference type="EMBL" id="GFS32916.1"/>
    </source>
</evidence>
<dbReference type="GO" id="GO:0004523">
    <property type="term" value="F:RNA-DNA hybrid ribonuclease activity"/>
    <property type="evidence" value="ECO:0007669"/>
    <property type="project" value="InterPro"/>
</dbReference>
<dbReference type="InterPro" id="IPR036397">
    <property type="entry name" value="RNaseH_sf"/>
</dbReference>
<dbReference type="PANTHER" id="PTHR48475:SF2">
    <property type="entry name" value="RIBONUCLEASE H"/>
    <property type="match status" value="1"/>
</dbReference>
<proteinExistence type="predicted"/>
<dbReference type="Pfam" id="PF13456">
    <property type="entry name" value="RVT_3"/>
    <property type="match status" value="1"/>
</dbReference>
<keyword evidence="3" id="KW-1185">Reference proteome</keyword>